<evidence type="ECO:0000313" key="5">
    <source>
        <dbReference type="Proteomes" id="UP001305647"/>
    </source>
</evidence>
<dbReference type="PRINTS" id="PR00080">
    <property type="entry name" value="SDRFAMILY"/>
</dbReference>
<evidence type="ECO:0000256" key="3">
    <source>
        <dbReference type="RuleBase" id="RU000363"/>
    </source>
</evidence>
<gene>
    <name evidence="4" type="ORF">N658DRAFT_172375</name>
</gene>
<reference evidence="4" key="1">
    <citation type="journal article" date="2023" name="Mol. Phylogenet. Evol.">
        <title>Genome-scale phylogeny and comparative genomics of the fungal order Sordariales.</title>
        <authorList>
            <person name="Hensen N."/>
            <person name="Bonometti L."/>
            <person name="Westerberg I."/>
            <person name="Brannstrom I.O."/>
            <person name="Guillou S."/>
            <person name="Cros-Aarteil S."/>
            <person name="Calhoun S."/>
            <person name="Haridas S."/>
            <person name="Kuo A."/>
            <person name="Mondo S."/>
            <person name="Pangilinan J."/>
            <person name="Riley R."/>
            <person name="LaButti K."/>
            <person name="Andreopoulos B."/>
            <person name="Lipzen A."/>
            <person name="Chen C."/>
            <person name="Yan M."/>
            <person name="Daum C."/>
            <person name="Ng V."/>
            <person name="Clum A."/>
            <person name="Steindorff A."/>
            <person name="Ohm R.A."/>
            <person name="Martin F."/>
            <person name="Silar P."/>
            <person name="Natvig D.O."/>
            <person name="Lalanne C."/>
            <person name="Gautier V."/>
            <person name="Ament-Velasquez S.L."/>
            <person name="Kruys A."/>
            <person name="Hutchinson M.I."/>
            <person name="Powell A.J."/>
            <person name="Barry K."/>
            <person name="Miller A.N."/>
            <person name="Grigoriev I.V."/>
            <person name="Debuchy R."/>
            <person name="Gladieux P."/>
            <person name="Hiltunen Thoren M."/>
            <person name="Johannesson H."/>
        </authorList>
    </citation>
    <scope>NUCLEOTIDE SEQUENCE</scope>
    <source>
        <strain evidence="4">CBS 757.83</strain>
    </source>
</reference>
<dbReference type="Gene3D" id="3.40.50.720">
    <property type="entry name" value="NAD(P)-binding Rossmann-like Domain"/>
    <property type="match status" value="1"/>
</dbReference>
<dbReference type="PRINTS" id="PR00081">
    <property type="entry name" value="GDHRDH"/>
</dbReference>
<keyword evidence="2" id="KW-0560">Oxidoreductase</keyword>
<evidence type="ECO:0000256" key="1">
    <source>
        <dbReference type="ARBA" id="ARBA00006484"/>
    </source>
</evidence>
<comment type="caution">
    <text evidence="4">The sequence shown here is derived from an EMBL/GenBank/DDBJ whole genome shotgun (WGS) entry which is preliminary data.</text>
</comment>
<name>A0AAN6PZ06_9PEZI</name>
<dbReference type="InterPro" id="IPR036291">
    <property type="entry name" value="NAD(P)-bd_dom_sf"/>
</dbReference>
<evidence type="ECO:0000256" key="2">
    <source>
        <dbReference type="ARBA" id="ARBA00023002"/>
    </source>
</evidence>
<protein>
    <submittedName>
        <fullName evidence="4">NAD(P)-binding protein</fullName>
    </submittedName>
</protein>
<dbReference type="PANTHER" id="PTHR43976">
    <property type="entry name" value="SHORT CHAIN DEHYDROGENASE"/>
    <property type="match status" value="1"/>
</dbReference>
<proteinExistence type="inferred from homology"/>
<dbReference type="CDD" id="cd05374">
    <property type="entry name" value="17beta-HSD-like_SDR_c"/>
    <property type="match status" value="1"/>
</dbReference>
<dbReference type="EMBL" id="MU863651">
    <property type="protein sequence ID" value="KAK4099259.1"/>
    <property type="molecule type" value="Genomic_DNA"/>
</dbReference>
<dbReference type="InterPro" id="IPR002347">
    <property type="entry name" value="SDR_fam"/>
</dbReference>
<dbReference type="SUPFAM" id="SSF51735">
    <property type="entry name" value="NAD(P)-binding Rossmann-fold domains"/>
    <property type="match status" value="1"/>
</dbReference>
<keyword evidence="5" id="KW-1185">Reference proteome</keyword>
<dbReference type="AlphaFoldDB" id="A0AAN6PZ06"/>
<dbReference type="Proteomes" id="UP001305647">
    <property type="component" value="Unassembled WGS sequence"/>
</dbReference>
<dbReference type="PANTHER" id="PTHR43976:SF16">
    <property type="entry name" value="SHORT-CHAIN DEHYDROGENASE_REDUCTASE FAMILY PROTEIN"/>
    <property type="match status" value="1"/>
</dbReference>
<evidence type="ECO:0000313" key="4">
    <source>
        <dbReference type="EMBL" id="KAK4099259.1"/>
    </source>
</evidence>
<reference evidence="4" key="2">
    <citation type="submission" date="2023-05" db="EMBL/GenBank/DDBJ databases">
        <authorList>
            <consortium name="Lawrence Berkeley National Laboratory"/>
            <person name="Steindorff A."/>
            <person name="Hensen N."/>
            <person name="Bonometti L."/>
            <person name="Westerberg I."/>
            <person name="Brannstrom I.O."/>
            <person name="Guillou S."/>
            <person name="Cros-Aarteil S."/>
            <person name="Calhoun S."/>
            <person name="Haridas S."/>
            <person name="Kuo A."/>
            <person name="Mondo S."/>
            <person name="Pangilinan J."/>
            <person name="Riley R."/>
            <person name="Labutti K."/>
            <person name="Andreopoulos B."/>
            <person name="Lipzen A."/>
            <person name="Chen C."/>
            <person name="Yanf M."/>
            <person name="Daum C."/>
            <person name="Ng V."/>
            <person name="Clum A."/>
            <person name="Ohm R."/>
            <person name="Martin F."/>
            <person name="Silar P."/>
            <person name="Natvig D."/>
            <person name="Lalanne C."/>
            <person name="Gautier V."/>
            <person name="Ament-Velasquez S.L."/>
            <person name="Kruys A."/>
            <person name="Hutchinson M.I."/>
            <person name="Powell A.J."/>
            <person name="Barry K."/>
            <person name="Miller A.N."/>
            <person name="Grigoriev I.V."/>
            <person name="Debuchy R."/>
            <person name="Gladieux P."/>
            <person name="Thoren M.H."/>
            <person name="Johannesson H."/>
        </authorList>
    </citation>
    <scope>NUCLEOTIDE SEQUENCE</scope>
    <source>
        <strain evidence="4">CBS 757.83</strain>
    </source>
</reference>
<dbReference type="GO" id="GO:0016491">
    <property type="term" value="F:oxidoreductase activity"/>
    <property type="evidence" value="ECO:0007669"/>
    <property type="project" value="UniProtKB-KW"/>
</dbReference>
<organism evidence="4 5">
    <name type="scientific">Parathielavia hyrcaniae</name>
    <dbReference type="NCBI Taxonomy" id="113614"/>
    <lineage>
        <taxon>Eukaryota</taxon>
        <taxon>Fungi</taxon>
        <taxon>Dikarya</taxon>
        <taxon>Ascomycota</taxon>
        <taxon>Pezizomycotina</taxon>
        <taxon>Sordariomycetes</taxon>
        <taxon>Sordariomycetidae</taxon>
        <taxon>Sordariales</taxon>
        <taxon>Chaetomiaceae</taxon>
        <taxon>Parathielavia</taxon>
    </lineage>
</organism>
<accession>A0AAN6PZ06</accession>
<sequence length="295" mass="31724">MAPRVWHISGANTGFGLELSLKALKEGDRVVAAVRSPSKVPNSLKVDGVKVLQYDLSLSQDEMNAYAEKAFAAFGRVDVLVNNAGYAYMGAIEETEDAMVKKQFDINVFGILRTIRAFLPRLRAQASGTIANISSIGGLRGYPSNGVYCATKFALEGATQALAAEVAPFGLHAFAVEPGYFRTSFLSSVTTASTASASATSANLAPALAAYDGTTAHEARANFEKFDGRQLGDPVEGAARIWEYVAGEGLFRGKERRLRLPLGSDTGGAMRELSRSLAETADEYEEIWRSTDFRE</sequence>
<dbReference type="InterPro" id="IPR051911">
    <property type="entry name" value="SDR_oxidoreductase"/>
</dbReference>
<dbReference type="Pfam" id="PF00106">
    <property type="entry name" value="adh_short"/>
    <property type="match status" value="1"/>
</dbReference>
<comment type="similarity">
    <text evidence="1 3">Belongs to the short-chain dehydrogenases/reductases (SDR) family.</text>
</comment>